<evidence type="ECO:0000259" key="1">
    <source>
        <dbReference type="PROSITE" id="PS50994"/>
    </source>
</evidence>
<reference evidence="2 3" key="1">
    <citation type="submission" date="2015-01" db="EMBL/GenBank/DDBJ databases">
        <title>Genome sequencing of Jeotgalibacillus soli.</title>
        <authorList>
            <person name="Goh K.M."/>
            <person name="Chan K.-G."/>
            <person name="Yaakop A.S."/>
            <person name="Ee R."/>
            <person name="Gan H.M."/>
            <person name="Chan C.S."/>
        </authorList>
    </citation>
    <scope>NUCLEOTIDE SEQUENCE [LARGE SCALE GENOMIC DNA]</scope>
    <source>
        <strain evidence="2 3">P9</strain>
    </source>
</reference>
<organism evidence="2 3">
    <name type="scientific">Jeotgalibacillus soli</name>
    <dbReference type="NCBI Taxonomy" id="889306"/>
    <lineage>
        <taxon>Bacteria</taxon>
        <taxon>Bacillati</taxon>
        <taxon>Bacillota</taxon>
        <taxon>Bacilli</taxon>
        <taxon>Bacillales</taxon>
        <taxon>Caryophanaceae</taxon>
        <taxon>Jeotgalibacillus</taxon>
    </lineage>
</organism>
<dbReference type="AlphaFoldDB" id="A0A0C2VCQ1"/>
<dbReference type="EMBL" id="JXRP01000016">
    <property type="protein sequence ID" value="KIL46722.1"/>
    <property type="molecule type" value="Genomic_DNA"/>
</dbReference>
<gene>
    <name evidence="2" type="ORF">KP78_18400</name>
</gene>
<dbReference type="Gene3D" id="3.30.420.10">
    <property type="entry name" value="Ribonuclease H-like superfamily/Ribonuclease H"/>
    <property type="match status" value="1"/>
</dbReference>
<dbReference type="InterPro" id="IPR012337">
    <property type="entry name" value="RNaseH-like_sf"/>
</dbReference>
<dbReference type="GO" id="GO:0015074">
    <property type="term" value="P:DNA integration"/>
    <property type="evidence" value="ECO:0007669"/>
    <property type="project" value="InterPro"/>
</dbReference>
<dbReference type="Proteomes" id="UP000031938">
    <property type="component" value="Unassembled WGS sequence"/>
</dbReference>
<feature type="domain" description="Integrase catalytic" evidence="1">
    <location>
        <begin position="1"/>
        <end position="161"/>
    </location>
</feature>
<proteinExistence type="predicted"/>
<dbReference type="GO" id="GO:0003676">
    <property type="term" value="F:nucleic acid binding"/>
    <property type="evidence" value="ECO:0007669"/>
    <property type="project" value="InterPro"/>
</dbReference>
<evidence type="ECO:0000313" key="3">
    <source>
        <dbReference type="Proteomes" id="UP000031938"/>
    </source>
</evidence>
<accession>A0A0C2VCQ1</accession>
<dbReference type="InterPro" id="IPR001584">
    <property type="entry name" value="Integrase_cat-core"/>
</dbReference>
<keyword evidence="3" id="KW-1185">Reference proteome</keyword>
<protein>
    <submittedName>
        <fullName evidence="2">Transposase</fullName>
    </submittedName>
</protein>
<comment type="caution">
    <text evidence="2">The sequence shown here is derived from an EMBL/GenBank/DDBJ whole genome shotgun (WGS) entry which is preliminary data.</text>
</comment>
<name>A0A0C2VCQ1_9BACL</name>
<dbReference type="PATRIC" id="fig|889306.3.peg.1854"/>
<dbReference type="PANTHER" id="PTHR35004">
    <property type="entry name" value="TRANSPOSASE RV3428C-RELATED"/>
    <property type="match status" value="1"/>
</dbReference>
<evidence type="ECO:0000313" key="2">
    <source>
        <dbReference type="EMBL" id="KIL46722.1"/>
    </source>
</evidence>
<dbReference type="SUPFAM" id="SSF53098">
    <property type="entry name" value="Ribonuclease H-like"/>
    <property type="match status" value="1"/>
</dbReference>
<dbReference type="PROSITE" id="PS50994">
    <property type="entry name" value="INTEGRASE"/>
    <property type="match status" value="1"/>
</dbReference>
<dbReference type="InterPro" id="IPR036397">
    <property type="entry name" value="RNaseH_sf"/>
</dbReference>
<sequence>MEGGIQYETKDGEVVEVNVAVLLLPCSRFRSFCLTISKSQSVLLSFFTEAFESLGGIPTEIVIDNMKTVMDEARTEYSSGKVNAKFTQIAKDFGFKVRPYIAGRPRTKGKVEATMKLLDEIRASQGQLTLEELHLTSKNIHICVDIYNYECSRQNQHYSEA</sequence>